<name>A0A8S9TW53_PHYIN</name>
<dbReference type="AlphaFoldDB" id="A0A8S9TW53"/>
<gene>
    <name evidence="2" type="ORF">GN958_ATG17752</name>
</gene>
<evidence type="ECO:0000256" key="1">
    <source>
        <dbReference type="SAM" id="MobiDB-lite"/>
    </source>
</evidence>
<reference evidence="2" key="1">
    <citation type="submission" date="2020-03" db="EMBL/GenBank/DDBJ databases">
        <title>Hybrid Assembly of Korean Phytophthora infestans isolates.</title>
        <authorList>
            <person name="Prokchorchik M."/>
            <person name="Lee Y."/>
            <person name="Seo J."/>
            <person name="Cho J.-H."/>
            <person name="Park Y.-E."/>
            <person name="Jang D.-C."/>
            <person name="Im J.-S."/>
            <person name="Choi J.-G."/>
            <person name="Park H.-J."/>
            <person name="Lee G.-B."/>
            <person name="Lee Y.-G."/>
            <person name="Hong S.-Y."/>
            <person name="Cho K."/>
            <person name="Sohn K.H."/>
        </authorList>
    </citation>
    <scope>NUCLEOTIDE SEQUENCE</scope>
    <source>
        <strain evidence="2">KR_2_A2</strain>
    </source>
</reference>
<sequence>MPVDPIISRNLTTNSILFLARSIFTLNRCPTHPTRDKHTHMALFHDCWTSRGAALVRLQQLLDDAEAQAETERKAATHIQRLFRGQRVRAAVTAQTDAELLISRVFRGHLARRRCNQLRTDLERAHRRSVLDYYAVVIQKLARGVQSRTLRLDFRKRKAYVLELAAKGDLMRQMLEENLLKQQEQEKLDTEKAARAELVKVTQDLHHLVSTRAVAGIFNSPMQAASVTSFGVSVESHIRENARRVVTSRLAKARPPSRLTPYPPSDKTTLQSSGPYDAVQQEKRKQTKYHKLRRIGSSDFAAVYNPEQDVARKRNAPSINSGTDYVDEWRNPYKKRGVPRNKRDLLPQLSTLGRYPETPFYLTYGGNKSKVLANDRFDV</sequence>
<dbReference type="PROSITE" id="PS50096">
    <property type="entry name" value="IQ"/>
    <property type="match status" value="2"/>
</dbReference>
<evidence type="ECO:0000313" key="3">
    <source>
        <dbReference type="Proteomes" id="UP000704712"/>
    </source>
</evidence>
<dbReference type="Gene3D" id="1.20.5.190">
    <property type="match status" value="1"/>
</dbReference>
<accession>A0A8S9TW53</accession>
<dbReference type="SMART" id="SM00015">
    <property type="entry name" value="IQ"/>
    <property type="match status" value="2"/>
</dbReference>
<dbReference type="EMBL" id="JAACNO010002467">
    <property type="protein sequence ID" value="KAF4132996.1"/>
    <property type="molecule type" value="Genomic_DNA"/>
</dbReference>
<evidence type="ECO:0000313" key="2">
    <source>
        <dbReference type="EMBL" id="KAF4132996.1"/>
    </source>
</evidence>
<feature type="region of interest" description="Disordered" evidence="1">
    <location>
        <begin position="249"/>
        <end position="289"/>
    </location>
</feature>
<comment type="caution">
    <text evidence="2">The sequence shown here is derived from an EMBL/GenBank/DDBJ whole genome shotgun (WGS) entry which is preliminary data.</text>
</comment>
<dbReference type="InterPro" id="IPR000048">
    <property type="entry name" value="IQ_motif_EF-hand-BS"/>
</dbReference>
<organism evidence="2 3">
    <name type="scientific">Phytophthora infestans</name>
    <name type="common">Potato late blight agent</name>
    <name type="synonym">Botrytis infestans</name>
    <dbReference type="NCBI Taxonomy" id="4787"/>
    <lineage>
        <taxon>Eukaryota</taxon>
        <taxon>Sar</taxon>
        <taxon>Stramenopiles</taxon>
        <taxon>Oomycota</taxon>
        <taxon>Peronosporomycetes</taxon>
        <taxon>Peronosporales</taxon>
        <taxon>Peronosporaceae</taxon>
        <taxon>Phytophthora</taxon>
    </lineage>
</organism>
<dbReference type="Pfam" id="PF00612">
    <property type="entry name" value="IQ"/>
    <property type="match status" value="2"/>
</dbReference>
<dbReference type="Proteomes" id="UP000704712">
    <property type="component" value="Unassembled WGS sequence"/>
</dbReference>
<proteinExistence type="predicted"/>
<protein>
    <submittedName>
        <fullName evidence="2">IQ calmodulin-binding motif-containing protein</fullName>
    </submittedName>
</protein>